<gene>
    <name evidence="6" type="ORF">TorRG33x02_222350</name>
</gene>
<sequence>MDGSSLREKPSSRRDALLRRRSWCCSFAVPPSSPDSISAVHHSKPIRRTKTEPVSKPISNSVPNSPQSAKSGLGLVGRIDPRRILSPGRVSPIDSDPTVDLVQEMGADPSAAADSAPPAVRSQSFRAPSERFRPQPESSSGSGSNVFDVRLNLRGKKGGFLVLELNSGVLCANSEVFAGLIDDCRKGALSSGSSGSKICRIEVPEVENLAMFRETIELMFEDDITKRLLRIGVYRAIDVLEVSAGIMFSKGVLSCLKYLEAVPWTEEEEEKLRDLFTRFKFDDVTTKDILARLYLLDSADSQQNLSRQLVWSITSSTDANARNELKMLVKGLLCKSSVYEKDHPDLNKEDIYAICQSCLDSLVSLFEETSGTVSPKRLVKDAGKPLIERISRQVDNINWLLEILIDRQMAEEFVDMWANQGELLRLHENASPMVRYELSRVSAVLFIAMGTRKLHCRTESRSGLLQAWFGPMLLDFGWLQRCRKGLSMKALEEAMGQALLTLPLKQQYVLFMEWFRDFSKHGTESPNLSKAFQIWWRRSFLRGSETNAIESR</sequence>
<dbReference type="Pfam" id="PF25553">
    <property type="entry name" value="BTB-POZ_ANK-like"/>
    <property type="match status" value="1"/>
</dbReference>
<feature type="region of interest" description="Disordered" evidence="4">
    <location>
        <begin position="30"/>
        <end position="78"/>
    </location>
</feature>
<dbReference type="InParanoid" id="A0A2P5E8Z4"/>
<feature type="compositionally biased region" description="Low complexity" evidence="4">
    <location>
        <begin position="108"/>
        <end position="119"/>
    </location>
</feature>
<comment type="pathway">
    <text evidence="2">Protein modification; protein ubiquitination.</text>
</comment>
<dbReference type="OrthoDB" id="671361at2759"/>
<organism evidence="6 7">
    <name type="scientific">Trema orientale</name>
    <name type="common">Charcoal tree</name>
    <name type="synonym">Celtis orientalis</name>
    <dbReference type="NCBI Taxonomy" id="63057"/>
    <lineage>
        <taxon>Eukaryota</taxon>
        <taxon>Viridiplantae</taxon>
        <taxon>Streptophyta</taxon>
        <taxon>Embryophyta</taxon>
        <taxon>Tracheophyta</taxon>
        <taxon>Spermatophyta</taxon>
        <taxon>Magnoliopsida</taxon>
        <taxon>eudicotyledons</taxon>
        <taxon>Gunneridae</taxon>
        <taxon>Pentapetalae</taxon>
        <taxon>rosids</taxon>
        <taxon>fabids</taxon>
        <taxon>Rosales</taxon>
        <taxon>Cannabaceae</taxon>
        <taxon>Trema</taxon>
    </lineage>
</organism>
<evidence type="ECO:0000313" key="6">
    <source>
        <dbReference type="EMBL" id="PON82017.1"/>
    </source>
</evidence>
<evidence type="ECO:0000259" key="5">
    <source>
        <dbReference type="Pfam" id="PF25553"/>
    </source>
</evidence>
<evidence type="ECO:0000256" key="2">
    <source>
        <dbReference type="ARBA" id="ARBA00004906"/>
    </source>
</evidence>
<comment type="function">
    <text evidence="1">May act as a substrate-specific adapter of an E3 ubiquitin-protein ligase complex (CUL3-RBX1-BTB) which mediates the ubiquitination and subsequent proteasomal degradation of target proteins.</text>
</comment>
<evidence type="ECO:0000313" key="7">
    <source>
        <dbReference type="Proteomes" id="UP000237000"/>
    </source>
</evidence>
<dbReference type="PANTHER" id="PTHR31060">
    <property type="entry name" value="OSJNBA0011J08.25 PROTEIN-RELATED"/>
    <property type="match status" value="1"/>
</dbReference>
<dbReference type="GO" id="GO:0016567">
    <property type="term" value="P:protein ubiquitination"/>
    <property type="evidence" value="ECO:0007669"/>
    <property type="project" value="UniProtKB-UniPathway"/>
</dbReference>
<keyword evidence="3" id="KW-0833">Ubl conjugation pathway</keyword>
<proteinExistence type="predicted"/>
<dbReference type="InterPro" id="IPR058039">
    <property type="entry name" value="At3g05675-like_ankyrin"/>
</dbReference>
<dbReference type="InterPro" id="IPR038920">
    <property type="entry name" value="At3g05675-like"/>
</dbReference>
<feature type="region of interest" description="Disordered" evidence="4">
    <location>
        <begin position="108"/>
        <end position="145"/>
    </location>
</feature>
<dbReference type="Proteomes" id="UP000237000">
    <property type="component" value="Unassembled WGS sequence"/>
</dbReference>
<keyword evidence="7" id="KW-1185">Reference proteome</keyword>
<name>A0A2P5E8Z4_TREOI</name>
<accession>A0A2P5E8Z4</accession>
<dbReference type="PANTHER" id="PTHR31060:SF33">
    <property type="entry name" value="OS04G0278000 PROTEIN"/>
    <property type="match status" value="1"/>
</dbReference>
<feature type="compositionally biased region" description="Polar residues" evidence="4">
    <location>
        <begin position="136"/>
        <end position="145"/>
    </location>
</feature>
<evidence type="ECO:0000256" key="4">
    <source>
        <dbReference type="SAM" id="MobiDB-lite"/>
    </source>
</evidence>
<dbReference type="FunCoup" id="A0A2P5E8Z4">
    <property type="interactions" value="1223"/>
</dbReference>
<dbReference type="STRING" id="63057.A0A2P5E8Z4"/>
<evidence type="ECO:0000256" key="3">
    <source>
        <dbReference type="ARBA" id="ARBA00022786"/>
    </source>
</evidence>
<protein>
    <submittedName>
        <fullName evidence="6">BTB/POZ domain-containing protein</fullName>
    </submittedName>
</protein>
<reference evidence="7" key="1">
    <citation type="submission" date="2016-06" db="EMBL/GenBank/DDBJ databases">
        <title>Parallel loss of symbiosis genes in relatives of nitrogen-fixing non-legume Parasponia.</title>
        <authorList>
            <person name="Van Velzen R."/>
            <person name="Holmer R."/>
            <person name="Bu F."/>
            <person name="Rutten L."/>
            <person name="Van Zeijl A."/>
            <person name="Liu W."/>
            <person name="Santuari L."/>
            <person name="Cao Q."/>
            <person name="Sharma T."/>
            <person name="Shen D."/>
            <person name="Roswanjaya Y."/>
            <person name="Wardhani T."/>
            <person name="Kalhor M.S."/>
            <person name="Jansen J."/>
            <person name="Van den Hoogen J."/>
            <person name="Gungor B."/>
            <person name="Hartog M."/>
            <person name="Hontelez J."/>
            <person name="Verver J."/>
            <person name="Yang W.-C."/>
            <person name="Schijlen E."/>
            <person name="Repin R."/>
            <person name="Schilthuizen M."/>
            <person name="Schranz E."/>
            <person name="Heidstra R."/>
            <person name="Miyata K."/>
            <person name="Fedorova E."/>
            <person name="Kohlen W."/>
            <person name="Bisseling T."/>
            <person name="Smit S."/>
            <person name="Geurts R."/>
        </authorList>
    </citation>
    <scope>NUCLEOTIDE SEQUENCE [LARGE SCALE GENOMIC DNA]</scope>
    <source>
        <strain evidence="7">cv. RG33-2</strain>
    </source>
</reference>
<feature type="domain" description="At3g05675-like ankyrin-like" evidence="5">
    <location>
        <begin position="299"/>
        <end position="542"/>
    </location>
</feature>
<dbReference type="AlphaFoldDB" id="A0A2P5E8Z4"/>
<comment type="caution">
    <text evidence="6">The sequence shown here is derived from an EMBL/GenBank/DDBJ whole genome shotgun (WGS) entry which is preliminary data.</text>
</comment>
<feature type="compositionally biased region" description="Polar residues" evidence="4">
    <location>
        <begin position="57"/>
        <end position="70"/>
    </location>
</feature>
<dbReference type="UniPathway" id="UPA00143"/>
<dbReference type="EMBL" id="JXTC01000204">
    <property type="protein sequence ID" value="PON82017.1"/>
    <property type="molecule type" value="Genomic_DNA"/>
</dbReference>
<evidence type="ECO:0000256" key="1">
    <source>
        <dbReference type="ARBA" id="ARBA00002668"/>
    </source>
</evidence>